<accession>A0A914CMC8</accession>
<dbReference type="InterPro" id="IPR002293">
    <property type="entry name" value="AA/rel_permease1"/>
</dbReference>
<dbReference type="PANTHER" id="PTHR11785">
    <property type="entry name" value="AMINO ACID TRANSPORTER"/>
    <property type="match status" value="1"/>
</dbReference>
<keyword evidence="6 8" id="KW-1133">Transmembrane helix</keyword>
<protein>
    <submittedName>
        <fullName evidence="10">Uncharacterized protein</fullName>
    </submittedName>
</protein>
<feature type="transmembrane region" description="Helical" evidence="8">
    <location>
        <begin position="370"/>
        <end position="390"/>
    </location>
</feature>
<feature type="transmembrane region" description="Helical" evidence="8">
    <location>
        <begin position="302"/>
        <end position="323"/>
    </location>
</feature>
<proteinExistence type="inferred from homology"/>
<feature type="transmembrane region" description="Helical" evidence="8">
    <location>
        <begin position="274"/>
        <end position="296"/>
    </location>
</feature>
<evidence type="ECO:0000256" key="2">
    <source>
        <dbReference type="ARBA" id="ARBA00007040"/>
    </source>
</evidence>
<evidence type="ECO:0000256" key="4">
    <source>
        <dbReference type="ARBA" id="ARBA00022475"/>
    </source>
</evidence>
<dbReference type="Gene3D" id="1.20.1740.10">
    <property type="entry name" value="Amino acid/polyamine transporter I"/>
    <property type="match status" value="1"/>
</dbReference>
<feature type="transmembrane region" description="Helical" evidence="8">
    <location>
        <begin position="23"/>
        <end position="44"/>
    </location>
</feature>
<evidence type="ECO:0000256" key="7">
    <source>
        <dbReference type="ARBA" id="ARBA00023136"/>
    </source>
</evidence>
<comment type="subcellular location">
    <subcellularLocation>
        <location evidence="1">Cell membrane</location>
        <topology evidence="1">Multi-pass membrane protein</topology>
    </subcellularLocation>
</comment>
<evidence type="ECO:0000256" key="6">
    <source>
        <dbReference type="ARBA" id="ARBA00022989"/>
    </source>
</evidence>
<evidence type="ECO:0000256" key="8">
    <source>
        <dbReference type="SAM" id="Phobius"/>
    </source>
</evidence>
<keyword evidence="7 8" id="KW-0472">Membrane</keyword>
<dbReference type="WBParaSite" id="ACRNAN_scaffold1237.g26177.t1">
    <property type="protein sequence ID" value="ACRNAN_scaffold1237.g26177.t1"/>
    <property type="gene ID" value="ACRNAN_scaffold1237.g26177"/>
</dbReference>
<sequence>MLGALCYAELGTSIPKSGGDYAYIYEAFGALPAFLFLWISVIIVSPTSNAVMALTCANYVLTPFFPNCEVPYNAVRLVAACVLLFITFVNCYNVRWATTTQNISMVTKVAALATIVVAAIVYVLLGNTENFEWSNLTENSQLSPAAITLAFYSGVFSFSGCGWNYLNFVTEELQSPYKNLPRAIYISIPLVTIIYVLVNAAYFSVLTPDEVLDSNAVAVSFAERFMGYFALLVPICVAMSCIGSVNGITFTSARMFFVGARNGHLPELLSMINIKYLTPMPSLIIVGVFSTAMLAISDIYALINYLAFAETAVVTMAVAGLIVMRWTRPDMKRPIKVNFIIPVLFVIMCLFILITPFVPIGVEQKSPIELIISLSIIVSGVPIYYLFVAWKNKPKSIYQIWINLTRFIQKLFYCVPDEEHDD</sequence>
<dbReference type="InterPro" id="IPR050598">
    <property type="entry name" value="AminoAcid_Transporter"/>
</dbReference>
<comment type="similarity">
    <text evidence="2">Belongs to the amino acid-polyamine-organocation (APC) superfamily. L-type amino acid transporter (LAT) (TC 2.A.3.8) family.</text>
</comment>
<keyword evidence="4" id="KW-1003">Cell membrane</keyword>
<name>A0A914CMC8_9BILA</name>
<evidence type="ECO:0000313" key="10">
    <source>
        <dbReference type="WBParaSite" id="ACRNAN_scaffold1237.g26177.t1"/>
    </source>
</evidence>
<evidence type="ECO:0000256" key="3">
    <source>
        <dbReference type="ARBA" id="ARBA00022448"/>
    </source>
</evidence>
<keyword evidence="5 8" id="KW-0812">Transmembrane</keyword>
<evidence type="ECO:0000313" key="9">
    <source>
        <dbReference type="Proteomes" id="UP000887540"/>
    </source>
</evidence>
<dbReference type="Proteomes" id="UP000887540">
    <property type="component" value="Unplaced"/>
</dbReference>
<dbReference type="AlphaFoldDB" id="A0A914CMC8"/>
<feature type="transmembrane region" description="Helical" evidence="8">
    <location>
        <begin position="105"/>
        <end position="125"/>
    </location>
</feature>
<dbReference type="GO" id="GO:0005886">
    <property type="term" value="C:plasma membrane"/>
    <property type="evidence" value="ECO:0007669"/>
    <property type="project" value="UniProtKB-SubCell"/>
</dbReference>
<feature type="transmembrane region" description="Helical" evidence="8">
    <location>
        <begin position="145"/>
        <end position="163"/>
    </location>
</feature>
<dbReference type="FunFam" id="1.20.1740.10:FF:000003">
    <property type="entry name" value="Y+L amino acid transporter 1 isoform X1"/>
    <property type="match status" value="1"/>
</dbReference>
<reference evidence="10" key="1">
    <citation type="submission" date="2022-11" db="UniProtKB">
        <authorList>
            <consortium name="WormBaseParasite"/>
        </authorList>
    </citation>
    <scope>IDENTIFICATION</scope>
</reference>
<dbReference type="Pfam" id="PF13520">
    <property type="entry name" value="AA_permease_2"/>
    <property type="match status" value="1"/>
</dbReference>
<dbReference type="PIRSF" id="PIRSF006060">
    <property type="entry name" value="AA_transporter"/>
    <property type="match status" value="1"/>
</dbReference>
<evidence type="ECO:0000256" key="5">
    <source>
        <dbReference type="ARBA" id="ARBA00022692"/>
    </source>
</evidence>
<feature type="transmembrane region" description="Helical" evidence="8">
    <location>
        <begin position="225"/>
        <end position="253"/>
    </location>
</feature>
<feature type="transmembrane region" description="Helical" evidence="8">
    <location>
        <begin position="74"/>
        <end position="93"/>
    </location>
</feature>
<dbReference type="PANTHER" id="PTHR11785:SF528">
    <property type="entry name" value="AMINO ACID TRANSPORTER PROTEIN JHI-21"/>
    <property type="match status" value="1"/>
</dbReference>
<feature type="transmembrane region" description="Helical" evidence="8">
    <location>
        <begin position="184"/>
        <end position="205"/>
    </location>
</feature>
<evidence type="ECO:0000256" key="1">
    <source>
        <dbReference type="ARBA" id="ARBA00004651"/>
    </source>
</evidence>
<keyword evidence="9" id="KW-1185">Reference proteome</keyword>
<dbReference type="GO" id="GO:0015179">
    <property type="term" value="F:L-amino acid transmembrane transporter activity"/>
    <property type="evidence" value="ECO:0007669"/>
    <property type="project" value="TreeGrafter"/>
</dbReference>
<feature type="transmembrane region" description="Helical" evidence="8">
    <location>
        <begin position="335"/>
        <end position="358"/>
    </location>
</feature>
<organism evidence="9 10">
    <name type="scientific">Acrobeloides nanus</name>
    <dbReference type="NCBI Taxonomy" id="290746"/>
    <lineage>
        <taxon>Eukaryota</taxon>
        <taxon>Metazoa</taxon>
        <taxon>Ecdysozoa</taxon>
        <taxon>Nematoda</taxon>
        <taxon>Chromadorea</taxon>
        <taxon>Rhabditida</taxon>
        <taxon>Tylenchina</taxon>
        <taxon>Cephalobomorpha</taxon>
        <taxon>Cephaloboidea</taxon>
        <taxon>Cephalobidae</taxon>
        <taxon>Acrobeloides</taxon>
    </lineage>
</organism>
<keyword evidence="3" id="KW-0813">Transport</keyword>